<protein>
    <submittedName>
        <fullName evidence="1">Uncharacterized protein</fullName>
    </submittedName>
</protein>
<keyword evidence="2" id="KW-1185">Reference proteome</keyword>
<gene>
    <name evidence="1" type="ORF">ADUPG1_004515</name>
</gene>
<evidence type="ECO:0000313" key="2">
    <source>
        <dbReference type="Proteomes" id="UP001057375"/>
    </source>
</evidence>
<dbReference type="Proteomes" id="UP001057375">
    <property type="component" value="Unassembled WGS sequence"/>
</dbReference>
<proteinExistence type="predicted"/>
<evidence type="ECO:0000313" key="1">
    <source>
        <dbReference type="EMBL" id="GKT22656.1"/>
    </source>
</evidence>
<accession>A0ABQ5JYK8</accession>
<dbReference type="EMBL" id="BQXS01006805">
    <property type="protein sequence ID" value="GKT22656.1"/>
    <property type="molecule type" value="Genomic_DNA"/>
</dbReference>
<feature type="non-terminal residue" evidence="1">
    <location>
        <position position="55"/>
    </location>
</feature>
<reference evidence="1" key="1">
    <citation type="submission" date="2022-03" db="EMBL/GenBank/DDBJ databases">
        <title>Draft genome sequence of Aduncisulcus paluster, a free-living microaerophilic Fornicata.</title>
        <authorList>
            <person name="Yuyama I."/>
            <person name="Kume K."/>
            <person name="Tamura T."/>
            <person name="Inagaki Y."/>
            <person name="Hashimoto T."/>
        </authorList>
    </citation>
    <scope>NUCLEOTIDE SEQUENCE</scope>
    <source>
        <strain evidence="1">NY0171</strain>
    </source>
</reference>
<organism evidence="1 2">
    <name type="scientific">Aduncisulcus paluster</name>
    <dbReference type="NCBI Taxonomy" id="2918883"/>
    <lineage>
        <taxon>Eukaryota</taxon>
        <taxon>Metamonada</taxon>
        <taxon>Carpediemonas-like organisms</taxon>
        <taxon>Aduncisulcus</taxon>
    </lineage>
</organism>
<sequence length="55" mass="6161">MEEGLAVFDTYGRLYEEDTIDVFKPLKGYEGFASGRGYILSRGIPMLKDTLLVGK</sequence>
<comment type="caution">
    <text evidence="1">The sequence shown here is derived from an EMBL/GenBank/DDBJ whole genome shotgun (WGS) entry which is preliminary data.</text>
</comment>
<name>A0ABQ5JYK8_9EUKA</name>